<name>A0A9N7U3P4_PLEPL</name>
<dbReference type="AlphaFoldDB" id="A0A9N7U3P4"/>
<evidence type="ECO:0000313" key="2">
    <source>
        <dbReference type="EMBL" id="CAB1423446.1"/>
    </source>
</evidence>
<organism evidence="2 3">
    <name type="scientific">Pleuronectes platessa</name>
    <name type="common">European plaice</name>
    <dbReference type="NCBI Taxonomy" id="8262"/>
    <lineage>
        <taxon>Eukaryota</taxon>
        <taxon>Metazoa</taxon>
        <taxon>Chordata</taxon>
        <taxon>Craniata</taxon>
        <taxon>Vertebrata</taxon>
        <taxon>Euteleostomi</taxon>
        <taxon>Actinopterygii</taxon>
        <taxon>Neopterygii</taxon>
        <taxon>Teleostei</taxon>
        <taxon>Neoteleostei</taxon>
        <taxon>Acanthomorphata</taxon>
        <taxon>Carangaria</taxon>
        <taxon>Pleuronectiformes</taxon>
        <taxon>Pleuronectoidei</taxon>
        <taxon>Pleuronectidae</taxon>
        <taxon>Pleuronectes</taxon>
    </lineage>
</organism>
<feature type="compositionally biased region" description="Basic and acidic residues" evidence="1">
    <location>
        <begin position="1"/>
        <end position="26"/>
    </location>
</feature>
<reference evidence="2" key="1">
    <citation type="submission" date="2020-03" db="EMBL/GenBank/DDBJ databases">
        <authorList>
            <person name="Weist P."/>
        </authorList>
    </citation>
    <scope>NUCLEOTIDE SEQUENCE</scope>
</reference>
<accession>A0A9N7U3P4</accession>
<dbReference type="EMBL" id="CADEAL010000657">
    <property type="protein sequence ID" value="CAB1423446.1"/>
    <property type="molecule type" value="Genomic_DNA"/>
</dbReference>
<feature type="region of interest" description="Disordered" evidence="1">
    <location>
        <begin position="1"/>
        <end position="59"/>
    </location>
</feature>
<protein>
    <submittedName>
        <fullName evidence="2">Uncharacterized protein</fullName>
    </submittedName>
</protein>
<comment type="caution">
    <text evidence="2">The sequence shown here is derived from an EMBL/GenBank/DDBJ whole genome shotgun (WGS) entry which is preliminary data.</text>
</comment>
<gene>
    <name evidence="2" type="ORF">PLEPLA_LOCUS11366</name>
</gene>
<keyword evidence="3" id="KW-1185">Reference proteome</keyword>
<feature type="compositionally biased region" description="Basic residues" evidence="1">
    <location>
        <begin position="27"/>
        <end position="39"/>
    </location>
</feature>
<evidence type="ECO:0000313" key="3">
    <source>
        <dbReference type="Proteomes" id="UP001153269"/>
    </source>
</evidence>
<evidence type="ECO:0000256" key="1">
    <source>
        <dbReference type="SAM" id="MobiDB-lite"/>
    </source>
</evidence>
<dbReference type="Proteomes" id="UP001153269">
    <property type="component" value="Unassembled WGS sequence"/>
</dbReference>
<proteinExistence type="predicted"/>
<sequence length="135" mass="15113">MASNKDEKEEWAATQHRDRRDMDGGKRKATTAKRRKRQQGHALNSGTAAGQLGAADGRTDSVEERLSSCSQLLCPEARSDSTRLRIDCQSWQFNGVEGVQRVETNCIESMHIALCHCSSSCLRPYVYVQLISDMH</sequence>